<dbReference type="OrthoDB" id="27483at2759"/>
<comment type="subcellular location">
    <subcellularLocation>
        <location evidence="1">Nucleus</location>
    </subcellularLocation>
</comment>
<dbReference type="GO" id="GO:0030289">
    <property type="term" value="C:protein phosphatase 4 complex"/>
    <property type="evidence" value="ECO:0007669"/>
    <property type="project" value="TreeGrafter"/>
</dbReference>
<reference evidence="6 7" key="1">
    <citation type="journal article" date="2018" name="Mol. Biol. Evol.">
        <title>Broad Genomic Sampling Reveals a Smut Pathogenic Ancestry of the Fungal Clade Ustilaginomycotina.</title>
        <authorList>
            <person name="Kijpornyongpan T."/>
            <person name="Mondo S.J."/>
            <person name="Barry K."/>
            <person name="Sandor L."/>
            <person name="Lee J."/>
            <person name="Lipzen A."/>
            <person name="Pangilinan J."/>
            <person name="LaButti K."/>
            <person name="Hainaut M."/>
            <person name="Henrissat B."/>
            <person name="Grigoriev I.V."/>
            <person name="Spatafora J.W."/>
            <person name="Aime M.C."/>
        </authorList>
    </citation>
    <scope>NUCLEOTIDE SEQUENCE [LARGE SCALE GENOMIC DNA]</scope>
    <source>
        <strain evidence="6 7">MCA 4186</strain>
    </source>
</reference>
<feature type="domain" description="PP4R3 EVH1-like" evidence="5">
    <location>
        <begin position="342"/>
        <end position="403"/>
    </location>
</feature>
<dbReference type="Pfam" id="PF22972">
    <property type="entry name" value="EVH1_PP4R3"/>
    <property type="match status" value="1"/>
</dbReference>
<evidence type="ECO:0000259" key="4">
    <source>
        <dbReference type="Pfam" id="PF04802"/>
    </source>
</evidence>
<proteinExistence type="predicted"/>
<name>A0A316ZFX4_9BASI</name>
<evidence type="ECO:0000256" key="2">
    <source>
        <dbReference type="ARBA" id="ARBA00023242"/>
    </source>
</evidence>
<dbReference type="InterPro" id="IPR055236">
    <property type="entry name" value="EVH1_PP4R3"/>
</dbReference>
<dbReference type="AlphaFoldDB" id="A0A316ZFX4"/>
<accession>A0A316ZFX4</accession>
<evidence type="ECO:0000256" key="1">
    <source>
        <dbReference type="ARBA" id="ARBA00004123"/>
    </source>
</evidence>
<feature type="compositionally biased region" description="Acidic residues" evidence="3">
    <location>
        <begin position="1100"/>
        <end position="1110"/>
    </location>
</feature>
<dbReference type="Proteomes" id="UP000245946">
    <property type="component" value="Unassembled WGS sequence"/>
</dbReference>
<feature type="compositionally biased region" description="Low complexity" evidence="3">
    <location>
        <begin position="1190"/>
        <end position="1234"/>
    </location>
</feature>
<dbReference type="GeneID" id="37269580"/>
<feature type="domain" description="Serine/threonine-protein phosphatase 4 regulatory subunit 3-like central" evidence="4">
    <location>
        <begin position="469"/>
        <end position="996"/>
    </location>
</feature>
<dbReference type="PANTHER" id="PTHR23318:SF0">
    <property type="entry name" value="SERINE_THREONINE-PROTEIN PHOSPHATASE 4 REGULATORY SUBUNIT 3"/>
    <property type="match status" value="1"/>
</dbReference>
<feature type="region of interest" description="Disordered" evidence="3">
    <location>
        <begin position="413"/>
        <end position="433"/>
    </location>
</feature>
<dbReference type="STRING" id="58919.A0A316ZFX4"/>
<gene>
    <name evidence="6" type="ORF">FA09DRAFT_329108</name>
</gene>
<dbReference type="Pfam" id="PF04802">
    <property type="entry name" value="PP4R3"/>
    <property type="match status" value="1"/>
</dbReference>
<feature type="compositionally biased region" description="Low complexity" evidence="3">
    <location>
        <begin position="1"/>
        <end position="123"/>
    </location>
</feature>
<feature type="compositionally biased region" description="Basic and acidic residues" evidence="3">
    <location>
        <begin position="1139"/>
        <end position="1148"/>
    </location>
</feature>
<dbReference type="InterPro" id="IPR051137">
    <property type="entry name" value="PP4R3-like"/>
</dbReference>
<protein>
    <submittedName>
        <fullName evidence="6">DUF625-domain-containing protein</fullName>
    </submittedName>
</protein>
<dbReference type="GO" id="GO:0072542">
    <property type="term" value="F:protein phosphatase activator activity"/>
    <property type="evidence" value="ECO:0007669"/>
    <property type="project" value="TreeGrafter"/>
</dbReference>
<feature type="compositionally biased region" description="Low complexity" evidence="3">
    <location>
        <begin position="234"/>
        <end position="243"/>
    </location>
</feature>
<feature type="compositionally biased region" description="Low complexity" evidence="3">
    <location>
        <begin position="1065"/>
        <end position="1094"/>
    </location>
</feature>
<feature type="compositionally biased region" description="Low complexity" evidence="3">
    <location>
        <begin position="1016"/>
        <end position="1026"/>
    </location>
</feature>
<keyword evidence="7" id="KW-1185">Reference proteome</keyword>
<dbReference type="RefSeq" id="XP_025599452.1">
    <property type="nucleotide sequence ID" value="XM_025742036.1"/>
</dbReference>
<feature type="region of interest" description="Disordered" evidence="3">
    <location>
        <begin position="1"/>
        <end position="243"/>
    </location>
</feature>
<evidence type="ECO:0000313" key="6">
    <source>
        <dbReference type="EMBL" id="PWN99173.1"/>
    </source>
</evidence>
<organism evidence="6 7">
    <name type="scientific">Tilletiopsis washingtonensis</name>
    <dbReference type="NCBI Taxonomy" id="58919"/>
    <lineage>
        <taxon>Eukaryota</taxon>
        <taxon>Fungi</taxon>
        <taxon>Dikarya</taxon>
        <taxon>Basidiomycota</taxon>
        <taxon>Ustilaginomycotina</taxon>
        <taxon>Exobasidiomycetes</taxon>
        <taxon>Entylomatales</taxon>
        <taxon>Entylomatales incertae sedis</taxon>
        <taxon>Tilletiopsis</taxon>
    </lineage>
</organism>
<dbReference type="InterPro" id="IPR006887">
    <property type="entry name" value="P4R3-like_central_dom"/>
</dbReference>
<feature type="region of interest" description="Disordered" evidence="3">
    <location>
        <begin position="1012"/>
        <end position="1234"/>
    </location>
</feature>
<evidence type="ECO:0000256" key="3">
    <source>
        <dbReference type="SAM" id="MobiDB-lite"/>
    </source>
</evidence>
<dbReference type="GO" id="GO:0006974">
    <property type="term" value="P:DNA damage response"/>
    <property type="evidence" value="ECO:0007669"/>
    <property type="project" value="TreeGrafter"/>
</dbReference>
<dbReference type="PANTHER" id="PTHR23318">
    <property type="entry name" value="ATP SYNTHASE GAMMA-RELATED"/>
    <property type="match status" value="1"/>
</dbReference>
<dbReference type="InterPro" id="IPR011993">
    <property type="entry name" value="PH-like_dom_sf"/>
</dbReference>
<evidence type="ECO:0000259" key="5">
    <source>
        <dbReference type="Pfam" id="PF22972"/>
    </source>
</evidence>
<sequence>MSSPSAATAPPAAEQQTPQPAATSVSEPQAAAAPAASGADTSLAAAAVTLATAAASAAPSSSSPTVTAAPSKTPPRTTRTSAAGSSPGGRSPASSGRSSPSTPGTSAATSASPRSSGRASPSAKGKERDTGAGAAGTPTRQGKRSHPDAGAESAGSPGAKAARTSSEQSPKRRGGGNGGNGVTRRNASSPRRTKSAAAGDGAGNGSPRATAGAELDADGDTSTGSVDDVGDISGGSASSTGSNGGLASAFQYPSEAGAGLHISSTVSRGSYHQCGTARRVKVYELQGETWHDRGTGFCAGVYDEGRDEALLVACGEESCAVIPLENETEEGAPGFILVVTPTLEGENVLLKSTVVREDVYQRQQDTLVVWTEPTGVDMALSFQEAEGCSEIWEFLTEVQKHFILNGTAMPAGQEGALSDSPPLTPNAGSSPVPGPLHEGDSLVMADGGAFYLPEPQMDNLELVEVTLKDAASRGPHAREKVAAWMLKTGFLNKLLPVFSDAEDLEQLTALHHLCTIMQATLSLNDHALLETILQDEVFLGVVGMLEYDPEFPTLKANYRDFLTKTTKFRSVVEIVEPHILAKIHQTYRLSYLKDVILARVLDDPMFSVLNSFIFFHQVDIVGFCTSCEAFLVPLFALWNEGYQLTPAMILKRRQTEKEALAETSEEQKAQREERKRDGMILIQQLCAMGKQVQLPARISLYRSLVDWGLLRVLEWALQQNSAETRLRNAAAEVLLTIIEYDANSVRAHILVQAEHKLSTPLSTLLIDSLHAEQDLGLKTQMAEAMRVLFDTGIEGAASAGNAVVQSLAAAAAAAAGSKAKDEADRFLTFIYESDIERLFSPLSTLPNFREIAAGTHVDLQPRARSALFGHLCDLLCYVMANHTFRSQYFVITSEIAISVAALLAAREKHMRLAALRFFRACLARNNQFINRHLVKIELLGAVLDVVEREERRDNLVASAVLDFFFHIRKENMKPLISHVMEKYGERVRKLAQLPTVGPGFAAFVLQHEKHVEPVPEASTTAEVSSAEAERERRQRDLERRGANRATMDSDEESYFNDDDEEEAANKIAAAAAQAASAPTGDASPAASSSAPARPGLVAYADDDGDAEPDPEVLPAASKLPSIPDEADTSGSADASEPLKMPEKRRRGDEESEEDDLIGRLAKRKSIAKEEADAEEGGFLREKSVTPAPEAASSAAAQSGGAKKISLGLSSSSKKMAAAAATAAAPSEVSPATDS</sequence>
<dbReference type="EMBL" id="KZ819289">
    <property type="protein sequence ID" value="PWN99173.1"/>
    <property type="molecule type" value="Genomic_DNA"/>
</dbReference>
<feature type="compositionally biased region" description="Acidic residues" evidence="3">
    <location>
        <begin position="1048"/>
        <end position="1062"/>
    </location>
</feature>
<dbReference type="Gene3D" id="2.30.29.30">
    <property type="entry name" value="Pleckstrin-homology domain (PH domain)/Phosphotyrosine-binding domain (PTB)"/>
    <property type="match status" value="1"/>
</dbReference>
<dbReference type="GO" id="GO:0005654">
    <property type="term" value="C:nucleoplasm"/>
    <property type="evidence" value="ECO:0007669"/>
    <property type="project" value="TreeGrafter"/>
</dbReference>
<feature type="compositionally biased region" description="Basic and acidic residues" evidence="3">
    <location>
        <begin position="1027"/>
        <end position="1041"/>
    </location>
</feature>
<keyword evidence="2" id="KW-0539">Nucleus</keyword>
<evidence type="ECO:0000313" key="7">
    <source>
        <dbReference type="Proteomes" id="UP000245946"/>
    </source>
</evidence>